<dbReference type="Gene3D" id="3.30.70.340">
    <property type="entry name" value="Metallocarboxypeptidase-like"/>
    <property type="match status" value="1"/>
</dbReference>
<dbReference type="SUPFAM" id="SSF56235">
    <property type="entry name" value="N-terminal nucleophile aminohydrolases (Ntn hydrolases)"/>
    <property type="match status" value="1"/>
</dbReference>
<dbReference type="InterPro" id="IPR016295">
    <property type="entry name" value="Proteasome_beta4"/>
</dbReference>
<dbReference type="InterPro" id="IPR003146">
    <property type="entry name" value="M14A_act_pep"/>
</dbReference>
<proteinExistence type="inferred from homology"/>
<evidence type="ECO:0000256" key="4">
    <source>
        <dbReference type="ARBA" id="ARBA00016157"/>
    </source>
</evidence>
<dbReference type="AlphaFoldDB" id="K1QBG8"/>
<dbReference type="PANTHER" id="PTHR11705:SF140">
    <property type="entry name" value="FI02848P-RELATED"/>
    <property type="match status" value="1"/>
</dbReference>
<keyword evidence="8" id="KW-0479">Metal-binding</keyword>
<dbReference type="SUPFAM" id="SSF53187">
    <property type="entry name" value="Zn-dependent exopeptidases"/>
    <property type="match status" value="1"/>
</dbReference>
<dbReference type="Gene3D" id="3.40.630.10">
    <property type="entry name" value="Zn peptidases"/>
    <property type="match status" value="1"/>
</dbReference>
<dbReference type="GO" id="GO:0005839">
    <property type="term" value="C:proteasome core complex"/>
    <property type="evidence" value="ECO:0007669"/>
    <property type="project" value="InterPro"/>
</dbReference>
<dbReference type="Pfam" id="PF00227">
    <property type="entry name" value="Proteasome"/>
    <property type="match status" value="1"/>
</dbReference>
<dbReference type="PRINTS" id="PR00765">
    <property type="entry name" value="CRBOXYPTASEA"/>
</dbReference>
<dbReference type="CDD" id="cd03760">
    <property type="entry name" value="proteasome_beta_type_4"/>
    <property type="match status" value="1"/>
</dbReference>
<evidence type="ECO:0000256" key="8">
    <source>
        <dbReference type="ARBA" id="ARBA00022723"/>
    </source>
</evidence>
<dbReference type="Pfam" id="PF02244">
    <property type="entry name" value="Propep_M14"/>
    <property type="match status" value="1"/>
</dbReference>
<dbReference type="SMART" id="SM00631">
    <property type="entry name" value="Zn_pept"/>
    <property type="match status" value="1"/>
</dbReference>
<dbReference type="GO" id="GO:0004181">
    <property type="term" value="F:metallocarboxypeptidase activity"/>
    <property type="evidence" value="ECO:0007669"/>
    <property type="project" value="InterPro"/>
</dbReference>
<feature type="active site" description="Proton donor/acceptor" evidence="16">
    <location>
        <position position="659"/>
    </location>
</feature>
<evidence type="ECO:0000313" key="18">
    <source>
        <dbReference type="EMBL" id="EKC34087.1"/>
    </source>
</evidence>
<evidence type="ECO:0000256" key="12">
    <source>
        <dbReference type="ARBA" id="ARBA00022942"/>
    </source>
</evidence>
<keyword evidence="13" id="KW-0482">Metalloprotease</keyword>
<dbReference type="PROSITE" id="PS00854">
    <property type="entry name" value="PROTEASOME_BETA_1"/>
    <property type="match status" value="1"/>
</dbReference>
<dbReference type="InterPro" id="IPR029055">
    <property type="entry name" value="Ntn_hydrolases_N"/>
</dbReference>
<protein>
    <recommendedName>
        <fullName evidence="4">Proteasome subunit beta type-4</fullName>
    </recommendedName>
</protein>
<dbReference type="InterPro" id="IPR000834">
    <property type="entry name" value="Peptidase_M14"/>
</dbReference>
<keyword evidence="12 18" id="KW-0647">Proteasome</keyword>
<evidence type="ECO:0000256" key="11">
    <source>
        <dbReference type="ARBA" id="ARBA00022833"/>
    </source>
</evidence>
<organism evidence="18">
    <name type="scientific">Magallana gigas</name>
    <name type="common">Pacific oyster</name>
    <name type="synonym">Crassostrea gigas</name>
    <dbReference type="NCBI Taxonomy" id="29159"/>
    <lineage>
        <taxon>Eukaryota</taxon>
        <taxon>Metazoa</taxon>
        <taxon>Spiralia</taxon>
        <taxon>Lophotrochozoa</taxon>
        <taxon>Mollusca</taxon>
        <taxon>Bivalvia</taxon>
        <taxon>Autobranchia</taxon>
        <taxon>Pteriomorphia</taxon>
        <taxon>Ostreida</taxon>
        <taxon>Ostreoidea</taxon>
        <taxon>Ostreidae</taxon>
        <taxon>Magallana</taxon>
    </lineage>
</organism>
<feature type="domain" description="Peptidase M14" evidence="17">
    <location>
        <begin position="395"/>
        <end position="696"/>
    </location>
</feature>
<sequence>MEATFGSTEFWRNGPQPGALYKFPGHVNTTQASQIGAAKRTLAPTVTGTSVLGLCFDGGVIIAADMLGSYGALARYRNLSRVMKVNDSAAIGISGDYADYQFMKSVIEQRVIDEECLNDGFQYTPKSLFSWMTRVLYNRRSNFNPLWNTFIVGGVQDGEPFLGYIDKIGVAYNDPTIASGYGAYIAAPLLRDAFEANPKMSLAEAEKKIDECMKVLYYRDARSLNKYEVAIVTKDGTMIKSPIVSETNWEVAHMIKHFALCFGQALSLELSGMATVAAPILLSFLLIGAVYANPENSQARKSFKGYQVLSVRAENEMQIEYLNLLQQGPEIDFFQIPSLVQRTDILVSPTKLKEIKKSLRKMRMPYEVINQDIETTIERERQQIRGKAANDIWTNYLMWENFELWLQERSQSYSNMIQLKSIGKSREGKDIWQVKVAANVNDAKKPAMYVECLAHAREWITGSVCLGSIDILTTNYGNSGSLGDQATLMLNKFDWYFIPMMNPDGYNFTKVNRLWRKNRKSNVVSSCPGVDLNRNFAADWGGAGSSSNWCSDTYRGDSANSEPEAQAVIAAVAEAGDVRSYLSIHSYSQLLLVPHAYAAIKAPDYNELKNVGDIAMLALRQVNGVNFQVGHGPEILYAASGGAFDYFKLNGVKYSYVYELRPSSGSGTDGFILPASQIDPSIRETFASFFSFADQIPA</sequence>
<keyword evidence="5" id="KW-0963">Cytoplasm</keyword>
<evidence type="ECO:0000256" key="15">
    <source>
        <dbReference type="ARBA" id="ARBA00023242"/>
    </source>
</evidence>
<keyword evidence="6" id="KW-0121">Carboxypeptidase</keyword>
<dbReference type="SUPFAM" id="SSF54897">
    <property type="entry name" value="Protease propeptides/inhibitors"/>
    <property type="match status" value="1"/>
</dbReference>
<keyword evidence="7" id="KW-0645">Protease</keyword>
<comment type="subcellular location">
    <subcellularLocation>
        <location evidence="2">Nucleus</location>
    </subcellularLocation>
</comment>
<dbReference type="CDD" id="cd03860">
    <property type="entry name" value="M14_CP_A-B_like"/>
    <property type="match status" value="1"/>
</dbReference>
<dbReference type="GO" id="GO:0005615">
    <property type="term" value="C:extracellular space"/>
    <property type="evidence" value="ECO:0007669"/>
    <property type="project" value="TreeGrafter"/>
</dbReference>
<dbReference type="MEROPS" id="T01.987"/>
<dbReference type="FunFam" id="3.60.20.10:FF:000014">
    <property type="entry name" value="Proteasome subunit beta type-7"/>
    <property type="match status" value="1"/>
</dbReference>
<evidence type="ECO:0000259" key="17">
    <source>
        <dbReference type="PROSITE" id="PS52035"/>
    </source>
</evidence>
<dbReference type="InParanoid" id="K1QBG8"/>
<dbReference type="Pfam" id="PF00246">
    <property type="entry name" value="Peptidase_M14"/>
    <property type="match status" value="1"/>
</dbReference>
<evidence type="ECO:0000256" key="16">
    <source>
        <dbReference type="PROSITE-ProRule" id="PRU01379"/>
    </source>
</evidence>
<dbReference type="InterPro" id="IPR016050">
    <property type="entry name" value="Proteasome_bsu_CS"/>
</dbReference>
<keyword evidence="9" id="KW-0732">Signal</keyword>
<evidence type="ECO:0000256" key="6">
    <source>
        <dbReference type="ARBA" id="ARBA00022645"/>
    </source>
</evidence>
<accession>K1QBG8</accession>
<dbReference type="GO" id="GO:0005634">
    <property type="term" value="C:nucleus"/>
    <property type="evidence" value="ECO:0007669"/>
    <property type="project" value="UniProtKB-SubCell"/>
</dbReference>
<gene>
    <name evidence="18" type="ORF">CGI_10014715</name>
</gene>
<evidence type="ECO:0000256" key="3">
    <source>
        <dbReference type="ARBA" id="ARBA00005988"/>
    </source>
</evidence>
<dbReference type="PROSITE" id="PS51476">
    <property type="entry name" value="PROTEASOME_BETA_2"/>
    <property type="match status" value="1"/>
</dbReference>
<reference evidence="18" key="1">
    <citation type="journal article" date="2012" name="Nature">
        <title>The oyster genome reveals stress adaptation and complexity of shell formation.</title>
        <authorList>
            <person name="Zhang G."/>
            <person name="Fang X."/>
            <person name="Guo X."/>
            <person name="Li L."/>
            <person name="Luo R."/>
            <person name="Xu F."/>
            <person name="Yang P."/>
            <person name="Zhang L."/>
            <person name="Wang X."/>
            <person name="Qi H."/>
            <person name="Xiong Z."/>
            <person name="Que H."/>
            <person name="Xie Y."/>
            <person name="Holland P.W."/>
            <person name="Paps J."/>
            <person name="Zhu Y."/>
            <person name="Wu F."/>
            <person name="Chen Y."/>
            <person name="Wang J."/>
            <person name="Peng C."/>
            <person name="Meng J."/>
            <person name="Yang L."/>
            <person name="Liu J."/>
            <person name="Wen B."/>
            <person name="Zhang N."/>
            <person name="Huang Z."/>
            <person name="Zhu Q."/>
            <person name="Feng Y."/>
            <person name="Mount A."/>
            <person name="Hedgecock D."/>
            <person name="Xu Z."/>
            <person name="Liu Y."/>
            <person name="Domazet-Loso T."/>
            <person name="Du Y."/>
            <person name="Sun X."/>
            <person name="Zhang S."/>
            <person name="Liu B."/>
            <person name="Cheng P."/>
            <person name="Jiang X."/>
            <person name="Li J."/>
            <person name="Fan D."/>
            <person name="Wang W."/>
            <person name="Fu W."/>
            <person name="Wang T."/>
            <person name="Wang B."/>
            <person name="Zhang J."/>
            <person name="Peng Z."/>
            <person name="Li Y."/>
            <person name="Li N."/>
            <person name="Wang J."/>
            <person name="Chen M."/>
            <person name="He Y."/>
            <person name="Tan F."/>
            <person name="Song X."/>
            <person name="Zheng Q."/>
            <person name="Huang R."/>
            <person name="Yang H."/>
            <person name="Du X."/>
            <person name="Chen L."/>
            <person name="Yang M."/>
            <person name="Gaffney P.M."/>
            <person name="Wang S."/>
            <person name="Luo L."/>
            <person name="She Z."/>
            <person name="Ming Y."/>
            <person name="Huang W."/>
            <person name="Zhang S."/>
            <person name="Huang B."/>
            <person name="Zhang Y."/>
            <person name="Qu T."/>
            <person name="Ni P."/>
            <person name="Miao G."/>
            <person name="Wang J."/>
            <person name="Wang Q."/>
            <person name="Steinberg C.E."/>
            <person name="Wang H."/>
            <person name="Li N."/>
            <person name="Qian L."/>
            <person name="Zhang G."/>
            <person name="Li Y."/>
            <person name="Yang H."/>
            <person name="Liu X."/>
            <person name="Wang J."/>
            <person name="Yin Y."/>
            <person name="Wang J."/>
        </authorList>
    </citation>
    <scope>NUCLEOTIDE SEQUENCE [LARGE SCALE GENOMIC DNA]</scope>
    <source>
        <strain evidence="18">05x7-T-G4-1.051#20</strain>
    </source>
</reference>
<evidence type="ECO:0000256" key="14">
    <source>
        <dbReference type="ARBA" id="ARBA00023157"/>
    </source>
</evidence>
<dbReference type="HOGENOM" id="CLU_394969_0_0_1"/>
<keyword evidence="15" id="KW-0539">Nucleus</keyword>
<keyword evidence="11" id="KW-0862">Zinc</keyword>
<dbReference type="EMBL" id="JH818938">
    <property type="protein sequence ID" value="EKC34087.1"/>
    <property type="molecule type" value="Genomic_DNA"/>
</dbReference>
<evidence type="ECO:0000256" key="13">
    <source>
        <dbReference type="ARBA" id="ARBA00023049"/>
    </source>
</evidence>
<dbReference type="InterPro" id="IPR036990">
    <property type="entry name" value="M14A-like_propep"/>
</dbReference>
<dbReference type="PROSITE" id="PS52035">
    <property type="entry name" value="PEPTIDASE_M14"/>
    <property type="match status" value="1"/>
</dbReference>
<dbReference type="Gene3D" id="3.60.20.10">
    <property type="entry name" value="Glutamine Phosphoribosylpyrophosphate, subunit 1, domain 1"/>
    <property type="match status" value="1"/>
</dbReference>
<dbReference type="GO" id="GO:0051603">
    <property type="term" value="P:proteolysis involved in protein catabolic process"/>
    <property type="evidence" value="ECO:0007669"/>
    <property type="project" value="InterPro"/>
</dbReference>
<dbReference type="PANTHER" id="PTHR11705">
    <property type="entry name" value="PROTEASE FAMILY M14 CARBOXYPEPTIDASE A,B"/>
    <property type="match status" value="1"/>
</dbReference>
<comment type="similarity">
    <text evidence="3 16">Belongs to the peptidase M14 family.</text>
</comment>
<keyword evidence="14" id="KW-1015">Disulfide bond</keyword>
<evidence type="ECO:0000256" key="7">
    <source>
        <dbReference type="ARBA" id="ARBA00022670"/>
    </source>
</evidence>
<evidence type="ECO:0000256" key="1">
    <source>
        <dbReference type="ARBA" id="ARBA00001947"/>
    </source>
</evidence>
<dbReference type="GO" id="GO:0008270">
    <property type="term" value="F:zinc ion binding"/>
    <property type="evidence" value="ECO:0007669"/>
    <property type="project" value="InterPro"/>
</dbReference>
<dbReference type="InterPro" id="IPR001353">
    <property type="entry name" value="Proteasome_sua/b"/>
</dbReference>
<keyword evidence="10" id="KW-0378">Hydrolase</keyword>
<evidence type="ECO:0000256" key="5">
    <source>
        <dbReference type="ARBA" id="ARBA00022490"/>
    </source>
</evidence>
<comment type="cofactor">
    <cofactor evidence="1">
        <name>Zn(2+)</name>
        <dbReference type="ChEBI" id="CHEBI:29105"/>
    </cofactor>
</comment>
<evidence type="ECO:0000256" key="10">
    <source>
        <dbReference type="ARBA" id="ARBA00022801"/>
    </source>
</evidence>
<evidence type="ECO:0000256" key="9">
    <source>
        <dbReference type="ARBA" id="ARBA00022729"/>
    </source>
</evidence>
<dbReference type="FunFam" id="3.40.630.10:FF:000084">
    <property type="entry name" value="Carboxypeptidase B2"/>
    <property type="match status" value="1"/>
</dbReference>
<name>K1QBG8_MAGGI</name>
<dbReference type="InterPro" id="IPR023333">
    <property type="entry name" value="Proteasome_suB-type"/>
</dbReference>
<evidence type="ECO:0000256" key="2">
    <source>
        <dbReference type="ARBA" id="ARBA00004123"/>
    </source>
</evidence>